<sequence length="218" mass="24892">MATNFIKGGKVEQAVDCYEELLEAYKNYNFDLTGLSYCYTELGKAFNALESVGRLESTFFKISYIGYGFPLSIRNKEFIMEGLPFEHITSVSHRIARLYPGSRMIANEDEAKRLFVDIPFGKYIYVKMVKPADSTADVKLSYMTKQYVDHKDMNTFISTRRIPGSTNISNLWTEEVTYETLLTFPTLMNISEVKSTIVVKLSPIKNAIKSILAKNTEF</sequence>
<evidence type="ECO:0000313" key="1">
    <source>
        <dbReference type="EMBL" id="GMF03880.1"/>
    </source>
</evidence>
<proteinExistence type="predicted"/>
<gene>
    <name evidence="1" type="ORF">Amon02_001194600</name>
</gene>
<keyword evidence="2" id="KW-1185">Reference proteome</keyword>
<accession>A0ACB5U8U1</accession>
<dbReference type="EMBL" id="BSXS01013335">
    <property type="protein sequence ID" value="GMF03880.1"/>
    <property type="molecule type" value="Genomic_DNA"/>
</dbReference>
<dbReference type="Proteomes" id="UP001165064">
    <property type="component" value="Unassembled WGS sequence"/>
</dbReference>
<comment type="caution">
    <text evidence="1">The sequence shown here is derived from an EMBL/GenBank/DDBJ whole genome shotgun (WGS) entry which is preliminary data.</text>
</comment>
<protein>
    <submittedName>
        <fullName evidence="1">Unnamed protein product</fullName>
    </submittedName>
</protein>
<organism evidence="1 2">
    <name type="scientific">Ambrosiozyma monospora</name>
    <name type="common">Yeast</name>
    <name type="synonym">Endomycopsis monosporus</name>
    <dbReference type="NCBI Taxonomy" id="43982"/>
    <lineage>
        <taxon>Eukaryota</taxon>
        <taxon>Fungi</taxon>
        <taxon>Dikarya</taxon>
        <taxon>Ascomycota</taxon>
        <taxon>Saccharomycotina</taxon>
        <taxon>Pichiomycetes</taxon>
        <taxon>Pichiales</taxon>
        <taxon>Pichiaceae</taxon>
        <taxon>Ambrosiozyma</taxon>
    </lineage>
</organism>
<reference evidence="1" key="1">
    <citation type="submission" date="2023-04" db="EMBL/GenBank/DDBJ databases">
        <title>Ambrosiozyma monospora NBRC 10751.</title>
        <authorList>
            <person name="Ichikawa N."/>
            <person name="Sato H."/>
            <person name="Tonouchi N."/>
        </authorList>
    </citation>
    <scope>NUCLEOTIDE SEQUENCE</scope>
    <source>
        <strain evidence="1">NBRC 10751</strain>
    </source>
</reference>
<name>A0ACB5U8U1_AMBMO</name>
<evidence type="ECO:0000313" key="2">
    <source>
        <dbReference type="Proteomes" id="UP001165064"/>
    </source>
</evidence>